<dbReference type="AlphaFoldDB" id="G9NQ14"/>
<dbReference type="HOGENOM" id="CLU_2061805_0_0_1"/>
<organism evidence="1 2">
    <name type="scientific">Hypocrea atroviridis (strain ATCC 20476 / IMI 206040)</name>
    <name type="common">Trichoderma atroviride</name>
    <dbReference type="NCBI Taxonomy" id="452589"/>
    <lineage>
        <taxon>Eukaryota</taxon>
        <taxon>Fungi</taxon>
        <taxon>Dikarya</taxon>
        <taxon>Ascomycota</taxon>
        <taxon>Pezizomycotina</taxon>
        <taxon>Sordariomycetes</taxon>
        <taxon>Hypocreomycetidae</taxon>
        <taxon>Hypocreales</taxon>
        <taxon>Hypocreaceae</taxon>
        <taxon>Trichoderma</taxon>
    </lineage>
</organism>
<sequence length="119" mass="13039">MKVTVTQLLNGCIIVDAGVSLANTSRWKDFVANQGAARGVSLVDNLQPYMVGYIDYITCDSNNYSLIVRMGNKSFEYDYRESICSITHASNIAYNRPTQACENQTITISLSAPGNMSAL</sequence>
<reference evidence="1 2" key="1">
    <citation type="journal article" date="2011" name="Genome Biol.">
        <title>Comparative genome sequence analysis underscores mycoparasitism as the ancestral life style of Trichoderma.</title>
        <authorList>
            <person name="Kubicek C.P."/>
            <person name="Herrera-Estrella A."/>
            <person name="Seidl-Seiboth V."/>
            <person name="Martinez D.A."/>
            <person name="Druzhinina I.S."/>
            <person name="Thon M."/>
            <person name="Zeilinger S."/>
            <person name="Casas-Flores S."/>
            <person name="Horwitz B.A."/>
            <person name="Mukherjee P.K."/>
            <person name="Mukherjee M."/>
            <person name="Kredics L."/>
            <person name="Alcaraz L.D."/>
            <person name="Aerts A."/>
            <person name="Antal Z."/>
            <person name="Atanasova L."/>
            <person name="Cervantes-Badillo M.G."/>
            <person name="Challacombe J."/>
            <person name="Chertkov O."/>
            <person name="McCluskey K."/>
            <person name="Coulpier F."/>
            <person name="Deshpande N."/>
            <person name="von Doehren H."/>
            <person name="Ebbole D.J."/>
            <person name="Esquivel-Naranjo E.U."/>
            <person name="Fekete E."/>
            <person name="Flipphi M."/>
            <person name="Glaser F."/>
            <person name="Gomez-Rodriguez E.Y."/>
            <person name="Gruber S."/>
            <person name="Han C."/>
            <person name="Henrissat B."/>
            <person name="Hermosa R."/>
            <person name="Hernandez-Onate M."/>
            <person name="Karaffa L."/>
            <person name="Kosti I."/>
            <person name="Le Crom S."/>
            <person name="Lindquist E."/>
            <person name="Lucas S."/>
            <person name="Luebeck M."/>
            <person name="Luebeck P.S."/>
            <person name="Margeot A."/>
            <person name="Metz B."/>
            <person name="Misra M."/>
            <person name="Nevalainen H."/>
            <person name="Omann M."/>
            <person name="Packer N."/>
            <person name="Perrone G."/>
            <person name="Uresti-Rivera E.E."/>
            <person name="Salamov A."/>
            <person name="Schmoll M."/>
            <person name="Seiboth B."/>
            <person name="Shapiro H."/>
            <person name="Sukno S."/>
            <person name="Tamayo-Ramos J.A."/>
            <person name="Tisch D."/>
            <person name="Wiest A."/>
            <person name="Wilkinson H.H."/>
            <person name="Zhang M."/>
            <person name="Coutinho P.M."/>
            <person name="Kenerley C.M."/>
            <person name="Monte E."/>
            <person name="Baker S.E."/>
            <person name="Grigoriev I.V."/>
        </authorList>
    </citation>
    <scope>NUCLEOTIDE SEQUENCE [LARGE SCALE GENOMIC DNA]</scope>
    <source>
        <strain evidence="2">ATCC 20476 / IMI 206040</strain>
    </source>
</reference>
<accession>G9NQ14</accession>
<evidence type="ECO:0000313" key="1">
    <source>
        <dbReference type="EMBL" id="EHK47166.1"/>
    </source>
</evidence>
<dbReference type="Proteomes" id="UP000005426">
    <property type="component" value="Unassembled WGS sequence"/>
</dbReference>
<evidence type="ECO:0000313" key="2">
    <source>
        <dbReference type="Proteomes" id="UP000005426"/>
    </source>
</evidence>
<gene>
    <name evidence="1" type="ORF">TRIATDRAFT_90811</name>
</gene>
<name>G9NQ14_HYPAI</name>
<proteinExistence type="predicted"/>
<protein>
    <submittedName>
        <fullName evidence="1">Uncharacterized protein</fullName>
    </submittedName>
</protein>
<dbReference type="EMBL" id="ABDG02000021">
    <property type="protein sequence ID" value="EHK47166.1"/>
    <property type="molecule type" value="Genomic_DNA"/>
</dbReference>
<keyword evidence="2" id="KW-1185">Reference proteome</keyword>
<comment type="caution">
    <text evidence="1">The sequence shown here is derived from an EMBL/GenBank/DDBJ whole genome shotgun (WGS) entry which is preliminary data.</text>
</comment>